<dbReference type="AlphaFoldDB" id="A0A829YFG8"/>
<sequence>MRTINVKAFAGSMLAALLCLSQVAAASDLDPALQASVTAKIKEVKAWAADPAIVSAVKEYNTSKSPQAASMDQARWTNTSVIDPFVRGLTKTPAAQVLKTRRGEVVSEAFLSGADGGKVAFLGKPTNWSHRGKPKHDLPMSGKTWQGEVEVDESSGLQQLQVAVPVLDSGKAIGSLVVGLSIGRLAR</sequence>
<gene>
    <name evidence="2" type="ORF">GCM10011487_33260</name>
</gene>
<feature type="chain" id="PRO_5032858392" description="Methyl-accepting chemotaxis protein" evidence="1">
    <location>
        <begin position="27"/>
        <end position="187"/>
    </location>
</feature>
<name>A0A829YFG8_9GAMM</name>
<feature type="signal peptide" evidence="1">
    <location>
        <begin position="1"/>
        <end position="26"/>
    </location>
</feature>
<proteinExistence type="predicted"/>
<evidence type="ECO:0000256" key="1">
    <source>
        <dbReference type="SAM" id="SignalP"/>
    </source>
</evidence>
<keyword evidence="3" id="KW-1185">Reference proteome</keyword>
<keyword evidence="1" id="KW-0732">Signal</keyword>
<protein>
    <recommendedName>
        <fullName evidence="4">Methyl-accepting chemotaxis protein</fullName>
    </recommendedName>
</protein>
<dbReference type="Proteomes" id="UP000445000">
    <property type="component" value="Unassembled WGS sequence"/>
</dbReference>
<organism evidence="2 3">
    <name type="scientific">Steroidobacter agaridevorans</name>
    <dbReference type="NCBI Taxonomy" id="2695856"/>
    <lineage>
        <taxon>Bacteria</taxon>
        <taxon>Pseudomonadati</taxon>
        <taxon>Pseudomonadota</taxon>
        <taxon>Gammaproteobacteria</taxon>
        <taxon>Steroidobacterales</taxon>
        <taxon>Steroidobacteraceae</taxon>
        <taxon>Steroidobacter</taxon>
    </lineage>
</organism>
<evidence type="ECO:0000313" key="3">
    <source>
        <dbReference type="Proteomes" id="UP000445000"/>
    </source>
</evidence>
<evidence type="ECO:0000313" key="2">
    <source>
        <dbReference type="EMBL" id="GFE81326.1"/>
    </source>
</evidence>
<evidence type="ECO:0008006" key="4">
    <source>
        <dbReference type="Google" id="ProtNLM"/>
    </source>
</evidence>
<accession>A0A829YFG8</accession>
<comment type="caution">
    <text evidence="2">The sequence shown here is derived from an EMBL/GenBank/DDBJ whole genome shotgun (WGS) entry which is preliminary data.</text>
</comment>
<dbReference type="RefSeq" id="WP_161812991.1">
    <property type="nucleotide sequence ID" value="NZ_BLJN01000003.1"/>
</dbReference>
<dbReference type="EMBL" id="BLJN01000003">
    <property type="protein sequence ID" value="GFE81326.1"/>
    <property type="molecule type" value="Genomic_DNA"/>
</dbReference>
<reference evidence="3" key="1">
    <citation type="submission" date="2020-01" db="EMBL/GenBank/DDBJ databases">
        <title>'Steroidobacter agaridevorans' sp. nov., agar-degrading bacteria isolated from rhizosphere soils.</title>
        <authorList>
            <person name="Ikenaga M."/>
            <person name="Kataoka M."/>
            <person name="Murouchi A."/>
            <person name="Katsuragi S."/>
            <person name="Sakai M."/>
        </authorList>
    </citation>
    <scope>NUCLEOTIDE SEQUENCE [LARGE SCALE GENOMIC DNA]</scope>
    <source>
        <strain evidence="3">YU21-B</strain>
    </source>
</reference>